<evidence type="ECO:0000256" key="1">
    <source>
        <dbReference type="ARBA" id="ARBA00005234"/>
    </source>
</evidence>
<dbReference type="GO" id="GO:0008234">
    <property type="term" value="F:cysteine-type peptidase activity"/>
    <property type="evidence" value="ECO:0007669"/>
    <property type="project" value="UniProtKB-KW"/>
</dbReference>
<comment type="caution">
    <text evidence="6">The sequence shown here is derived from an EMBL/GenBank/DDBJ whole genome shotgun (WGS) entry which is preliminary data.</text>
</comment>
<evidence type="ECO:0000256" key="4">
    <source>
        <dbReference type="ARBA" id="ARBA00022807"/>
    </source>
</evidence>
<dbReference type="PROSITE" id="PS50600">
    <property type="entry name" value="ULP_PROTEASE"/>
    <property type="match status" value="1"/>
</dbReference>
<dbReference type="SUPFAM" id="SSF54001">
    <property type="entry name" value="Cysteine proteinases"/>
    <property type="match status" value="1"/>
</dbReference>
<dbReference type="Pfam" id="PF02902">
    <property type="entry name" value="Peptidase_C48"/>
    <property type="match status" value="1"/>
</dbReference>
<reference evidence="6" key="1">
    <citation type="submission" date="2022-07" db="EMBL/GenBank/DDBJ databases">
        <title>Phylogenomic reconstructions and comparative analyses of Kickxellomycotina fungi.</title>
        <authorList>
            <person name="Reynolds N.K."/>
            <person name="Stajich J.E."/>
            <person name="Barry K."/>
            <person name="Grigoriev I.V."/>
            <person name="Crous P."/>
            <person name="Smith M.E."/>
        </authorList>
    </citation>
    <scope>NUCLEOTIDE SEQUENCE</scope>
    <source>
        <strain evidence="6">RSA 861</strain>
    </source>
</reference>
<accession>A0A9W8DY70</accession>
<dbReference type="GO" id="GO:0006508">
    <property type="term" value="P:proteolysis"/>
    <property type="evidence" value="ECO:0007669"/>
    <property type="project" value="UniProtKB-KW"/>
</dbReference>
<evidence type="ECO:0000313" key="7">
    <source>
        <dbReference type="Proteomes" id="UP001150569"/>
    </source>
</evidence>
<keyword evidence="7" id="KW-1185">Reference proteome</keyword>
<dbReference type="AlphaFoldDB" id="A0A9W8DY70"/>
<name>A0A9W8DY70_9FUNG</name>
<protein>
    <recommendedName>
        <fullName evidence="5">Ubiquitin-like protease family profile domain-containing protein</fullName>
    </recommendedName>
</protein>
<keyword evidence="2" id="KW-0645">Protease</keyword>
<evidence type="ECO:0000259" key="5">
    <source>
        <dbReference type="PROSITE" id="PS50600"/>
    </source>
</evidence>
<proteinExistence type="inferred from homology"/>
<comment type="similarity">
    <text evidence="1">Belongs to the peptidase C48 family.</text>
</comment>
<gene>
    <name evidence="6" type="ORF">IWQ60_006213</name>
</gene>
<evidence type="ECO:0000256" key="3">
    <source>
        <dbReference type="ARBA" id="ARBA00022801"/>
    </source>
</evidence>
<dbReference type="EMBL" id="JANBPT010000366">
    <property type="protein sequence ID" value="KAJ1922912.1"/>
    <property type="molecule type" value="Genomic_DNA"/>
</dbReference>
<sequence length="235" mass="26843">MPPHDPVLLEYHDTVVRLSDFELLAPHQWLNDTVIEFYYEYLERRFLTRHPEVLLLRPAMAHLLAHGPAGDTGLAEALPANLHRRELIFVPVNDSTELTRIGGTHWSLLVFARADRTFYYYDTLGKYNLAAAQLAVRKLSHWTGCEDSRFRTMKVAQQKSAQAGDCGVFVIMFTRCLALRYLRMRELVDAGPLRPAELHLCEVAGDTFPTATEQRLQIRALVRELQLEQVGEAIS</sequence>
<dbReference type="PANTHER" id="PTHR46468">
    <property type="entry name" value="SENTRIN-SPECIFIC PROTEASE 8"/>
    <property type="match status" value="1"/>
</dbReference>
<keyword evidence="4" id="KW-0788">Thiol protease</keyword>
<dbReference type="InterPro" id="IPR003653">
    <property type="entry name" value="Peptidase_C48_C"/>
</dbReference>
<dbReference type="GO" id="GO:0019784">
    <property type="term" value="F:deNEDDylase activity"/>
    <property type="evidence" value="ECO:0007669"/>
    <property type="project" value="InterPro"/>
</dbReference>
<dbReference type="PANTHER" id="PTHR46468:SF1">
    <property type="entry name" value="SENTRIN-SPECIFIC PROTEASE 8"/>
    <property type="match status" value="1"/>
</dbReference>
<organism evidence="6 7">
    <name type="scientific">Tieghemiomyces parasiticus</name>
    <dbReference type="NCBI Taxonomy" id="78921"/>
    <lineage>
        <taxon>Eukaryota</taxon>
        <taxon>Fungi</taxon>
        <taxon>Fungi incertae sedis</taxon>
        <taxon>Zoopagomycota</taxon>
        <taxon>Kickxellomycotina</taxon>
        <taxon>Dimargaritomycetes</taxon>
        <taxon>Dimargaritales</taxon>
        <taxon>Dimargaritaceae</taxon>
        <taxon>Tieghemiomyces</taxon>
    </lineage>
</organism>
<dbReference type="OrthoDB" id="5065855at2759"/>
<dbReference type="GO" id="GO:0000338">
    <property type="term" value="P:protein deneddylation"/>
    <property type="evidence" value="ECO:0007669"/>
    <property type="project" value="TreeGrafter"/>
</dbReference>
<dbReference type="Gene3D" id="3.40.395.10">
    <property type="entry name" value="Adenoviral Proteinase, Chain A"/>
    <property type="match status" value="1"/>
</dbReference>
<dbReference type="InterPro" id="IPR044613">
    <property type="entry name" value="Nep1/2-like"/>
</dbReference>
<evidence type="ECO:0000313" key="6">
    <source>
        <dbReference type="EMBL" id="KAJ1922912.1"/>
    </source>
</evidence>
<dbReference type="Proteomes" id="UP001150569">
    <property type="component" value="Unassembled WGS sequence"/>
</dbReference>
<feature type="domain" description="Ubiquitin-like protease family profile" evidence="5">
    <location>
        <begin position="14"/>
        <end position="177"/>
    </location>
</feature>
<keyword evidence="3" id="KW-0378">Hydrolase</keyword>
<dbReference type="InterPro" id="IPR038765">
    <property type="entry name" value="Papain-like_cys_pep_sf"/>
</dbReference>
<evidence type="ECO:0000256" key="2">
    <source>
        <dbReference type="ARBA" id="ARBA00022670"/>
    </source>
</evidence>